<gene>
    <name evidence="1" type="ORF">ABWT76_003640</name>
</gene>
<dbReference type="EMBL" id="CP159837">
    <property type="protein sequence ID" value="XCM34991.1"/>
    <property type="molecule type" value="Genomic_DNA"/>
</dbReference>
<dbReference type="RefSeq" id="WP_354634738.1">
    <property type="nucleotide sequence ID" value="NZ_CP159837.1"/>
</dbReference>
<dbReference type="AlphaFoldDB" id="A0AAU8J9Z0"/>
<proteinExistence type="predicted"/>
<evidence type="ECO:0000313" key="1">
    <source>
        <dbReference type="EMBL" id="XCM34991.1"/>
    </source>
</evidence>
<organism evidence="1">
    <name type="scientific">Planktothricoides raciborskii GIHE-MW2</name>
    <dbReference type="NCBI Taxonomy" id="2792601"/>
    <lineage>
        <taxon>Bacteria</taxon>
        <taxon>Bacillati</taxon>
        <taxon>Cyanobacteriota</taxon>
        <taxon>Cyanophyceae</taxon>
        <taxon>Oscillatoriophycideae</taxon>
        <taxon>Oscillatoriales</taxon>
        <taxon>Oscillatoriaceae</taxon>
        <taxon>Planktothricoides</taxon>
    </lineage>
</organism>
<name>A0AAU8J9Z0_9CYAN</name>
<reference evidence="1" key="1">
    <citation type="submission" date="2024-07" db="EMBL/GenBank/DDBJ databases">
        <authorList>
            <person name="Kim Y.J."/>
            <person name="Jeong J.Y."/>
        </authorList>
    </citation>
    <scope>NUCLEOTIDE SEQUENCE</scope>
    <source>
        <strain evidence="1">GIHE-MW2</strain>
    </source>
</reference>
<protein>
    <submittedName>
        <fullName evidence="1">Uncharacterized protein</fullName>
    </submittedName>
</protein>
<sequence>MIRIYYLGGFRNRVSFRDITIICRIKTSFPGFLVLRDTPKTGQKPSLFSGYHSASTGYKQETRFLDPRRSPKKPGFCGENHSYLWDARKKPGFLVLEAIAIRK</sequence>
<accession>A0AAU8J9Z0</accession>